<dbReference type="AlphaFoldDB" id="A0A8J6K3M3"/>
<evidence type="ECO:0000256" key="10">
    <source>
        <dbReference type="SAM" id="MobiDB-lite"/>
    </source>
</evidence>
<evidence type="ECO:0000256" key="5">
    <source>
        <dbReference type="ARBA" id="ARBA00022490"/>
    </source>
</evidence>
<keyword evidence="12" id="KW-1185">Reference proteome</keyword>
<evidence type="ECO:0000256" key="8">
    <source>
        <dbReference type="ARBA" id="ARBA00029874"/>
    </source>
</evidence>
<evidence type="ECO:0000256" key="1">
    <source>
        <dbReference type="ARBA" id="ARBA00002900"/>
    </source>
</evidence>
<dbReference type="EMBL" id="WNTK01000013">
    <property type="protein sequence ID" value="KAG9474094.1"/>
    <property type="molecule type" value="Genomic_DNA"/>
</dbReference>
<evidence type="ECO:0000256" key="6">
    <source>
        <dbReference type="ARBA" id="ARBA00022553"/>
    </source>
</evidence>
<keyword evidence="6" id="KW-0597">Phosphoprotein</keyword>
<feature type="compositionally biased region" description="Low complexity" evidence="10">
    <location>
        <begin position="164"/>
        <end position="174"/>
    </location>
</feature>
<evidence type="ECO:0000256" key="4">
    <source>
        <dbReference type="ARBA" id="ARBA00020090"/>
    </source>
</evidence>
<evidence type="ECO:0000256" key="9">
    <source>
        <dbReference type="ARBA" id="ARBA00030254"/>
    </source>
</evidence>
<dbReference type="GO" id="GO:0005737">
    <property type="term" value="C:cytoplasm"/>
    <property type="evidence" value="ECO:0007669"/>
    <property type="project" value="UniProtKB-SubCell"/>
</dbReference>
<dbReference type="InterPro" id="IPR008466">
    <property type="entry name" value="PPP1R1A/B/C"/>
</dbReference>
<dbReference type="PANTHER" id="PTHR15417">
    <property type="entry name" value="PROTEIN PHOSPHATASE INHIBITOR AND DOPAMINE- AND CAMP-REGULATED NEURONAL PHOSPHOPROTEIN"/>
    <property type="match status" value="1"/>
</dbReference>
<feature type="compositionally biased region" description="Basic and acidic residues" evidence="10">
    <location>
        <begin position="175"/>
        <end position="190"/>
    </location>
</feature>
<dbReference type="Pfam" id="PF05395">
    <property type="entry name" value="DARPP-32"/>
    <property type="match status" value="1"/>
</dbReference>
<comment type="function">
    <text evidence="1">Inhibitor of protein-phosphatase 1.</text>
</comment>
<organism evidence="11 12">
    <name type="scientific">Eleutherodactylus coqui</name>
    <name type="common">Puerto Rican coqui</name>
    <dbReference type="NCBI Taxonomy" id="57060"/>
    <lineage>
        <taxon>Eukaryota</taxon>
        <taxon>Metazoa</taxon>
        <taxon>Chordata</taxon>
        <taxon>Craniata</taxon>
        <taxon>Vertebrata</taxon>
        <taxon>Euteleostomi</taxon>
        <taxon>Amphibia</taxon>
        <taxon>Batrachia</taxon>
        <taxon>Anura</taxon>
        <taxon>Neobatrachia</taxon>
        <taxon>Hyloidea</taxon>
        <taxon>Eleutherodactylidae</taxon>
        <taxon>Eleutherodactylinae</taxon>
        <taxon>Eleutherodactylus</taxon>
        <taxon>Eleutherodactylus</taxon>
    </lineage>
</organism>
<accession>A0A8J6K3M3</accession>
<keyword evidence="5" id="KW-0963">Cytoplasm</keyword>
<proteinExistence type="inferred from homology"/>
<feature type="compositionally biased region" description="Polar residues" evidence="10">
    <location>
        <begin position="1"/>
        <end position="20"/>
    </location>
</feature>
<name>A0A8J6K3M3_ELECQ</name>
<evidence type="ECO:0000256" key="2">
    <source>
        <dbReference type="ARBA" id="ARBA00004496"/>
    </source>
</evidence>
<feature type="region of interest" description="Disordered" evidence="10">
    <location>
        <begin position="1"/>
        <end position="200"/>
    </location>
</feature>
<evidence type="ECO:0000256" key="7">
    <source>
        <dbReference type="ARBA" id="ARBA00023272"/>
    </source>
</evidence>
<feature type="compositionally biased region" description="Acidic residues" evidence="10">
    <location>
        <begin position="117"/>
        <end position="134"/>
    </location>
</feature>
<comment type="subcellular location">
    <subcellularLocation>
        <location evidence="2">Cytoplasm</location>
    </subcellularLocation>
</comment>
<keyword evidence="7" id="KW-0650">Protein phosphatase inhibitor</keyword>
<protein>
    <recommendedName>
        <fullName evidence="4">Protein phosphatase 1 regulatory subunit 1B</fullName>
    </recommendedName>
    <alternativeName>
        <fullName evidence="8">DARPP-32</fullName>
    </alternativeName>
    <alternativeName>
        <fullName evidence="9">Dopamine- and cAMP-regulated neuronal phosphoprotein</fullName>
    </alternativeName>
</protein>
<comment type="caution">
    <text evidence="11">The sequence shown here is derived from an EMBL/GenBank/DDBJ whole genome shotgun (WGS) entry which is preliminary data.</text>
</comment>
<gene>
    <name evidence="11" type="ORF">GDO78_004407</name>
</gene>
<reference evidence="11" key="1">
    <citation type="thesis" date="2020" institute="ProQuest LLC" country="789 East Eisenhower Parkway, Ann Arbor, MI, USA">
        <title>Comparative Genomics and Chromosome Evolution.</title>
        <authorList>
            <person name="Mudd A.B."/>
        </authorList>
    </citation>
    <scope>NUCLEOTIDE SEQUENCE</scope>
    <source>
        <strain evidence="11">HN-11 Male</strain>
        <tissue evidence="11">Kidney and liver</tissue>
    </source>
</reference>
<comment type="similarity">
    <text evidence="3">Belongs to the protein phosphatase inhibitor 1 family.</text>
</comment>
<dbReference type="PANTHER" id="PTHR15417:SF2">
    <property type="entry name" value="PROTEIN PHOSPHATASE 1 REGULATORY SUBUNIT 1B"/>
    <property type="match status" value="1"/>
</dbReference>
<dbReference type="OrthoDB" id="9946890at2759"/>
<dbReference type="GO" id="GO:0035556">
    <property type="term" value="P:intracellular signal transduction"/>
    <property type="evidence" value="ECO:0007669"/>
    <property type="project" value="TreeGrafter"/>
</dbReference>
<evidence type="ECO:0000313" key="11">
    <source>
        <dbReference type="EMBL" id="KAG9474094.1"/>
    </source>
</evidence>
<dbReference type="GO" id="GO:0004864">
    <property type="term" value="F:protein phosphatase inhibitor activity"/>
    <property type="evidence" value="ECO:0007669"/>
    <property type="project" value="UniProtKB-KW"/>
</dbReference>
<feature type="compositionally biased region" description="Polar residues" evidence="10">
    <location>
        <begin position="104"/>
        <end position="115"/>
    </location>
</feature>
<sequence length="200" mass="21885">MSSGAPQGMHSSLSQTNPQMESKGRKKIQFSVAVPPSQLDPRAVEMIRRRRPTPATLFRVSDPQSPDDDPTLYQKLTEDAQPLKTKRPNPCPYIPPSMKAVQRLVQSHLQSLGSLSDSDDENDDDEESANDNETGEEHPTSNEPEECVECGVDCGKGDEGPPSNNLETLLNQTLLEDRADTMDTQTDKVGAKQAASVELP</sequence>
<dbReference type="Proteomes" id="UP000770717">
    <property type="component" value="Unassembled WGS sequence"/>
</dbReference>
<evidence type="ECO:0000256" key="3">
    <source>
        <dbReference type="ARBA" id="ARBA00007775"/>
    </source>
</evidence>
<evidence type="ECO:0000313" key="12">
    <source>
        <dbReference type="Proteomes" id="UP000770717"/>
    </source>
</evidence>